<keyword evidence="10" id="KW-0739">Sodium transport</keyword>
<keyword evidence="8" id="KW-0406">Ion transport</keyword>
<evidence type="ECO:0000256" key="2">
    <source>
        <dbReference type="ARBA" id="ARBA00006434"/>
    </source>
</evidence>
<feature type="transmembrane region" description="Helical" evidence="13">
    <location>
        <begin position="513"/>
        <end position="529"/>
    </location>
</feature>
<dbReference type="EMBL" id="UGYW01000002">
    <property type="protein sequence ID" value="SUJ15820.1"/>
    <property type="molecule type" value="Genomic_DNA"/>
</dbReference>
<accession>A0A380CAL8</accession>
<dbReference type="PANTHER" id="PTHR42985">
    <property type="entry name" value="SODIUM-COUPLED MONOCARBOXYLATE TRANSPORTER"/>
    <property type="match status" value="1"/>
</dbReference>
<dbReference type="PANTHER" id="PTHR42985:SF40">
    <property type="entry name" value="LD47995P-RELATED"/>
    <property type="match status" value="1"/>
</dbReference>
<comment type="similarity">
    <text evidence="2 11">Belongs to the sodium:solute symporter (SSF) (TC 2.A.21) family.</text>
</comment>
<evidence type="ECO:0000256" key="1">
    <source>
        <dbReference type="ARBA" id="ARBA00004651"/>
    </source>
</evidence>
<dbReference type="RefSeq" id="WP_115170368.1">
    <property type="nucleotide sequence ID" value="NZ_UGYW01000002.1"/>
</dbReference>
<feature type="transmembrane region" description="Helical" evidence="13">
    <location>
        <begin position="150"/>
        <end position="167"/>
    </location>
</feature>
<feature type="transmembrane region" description="Helical" evidence="13">
    <location>
        <begin position="231"/>
        <end position="250"/>
    </location>
</feature>
<evidence type="ECO:0000256" key="7">
    <source>
        <dbReference type="ARBA" id="ARBA00023053"/>
    </source>
</evidence>
<sequence>MSAIDWTVLFLTLLLIICYGIYKSRGIRNIDGYLLGNRSMPWYNVGLSVMATQASAITFLSAPGLAYSSGMSFVQFYFGLPLAMIVLCITFVPIFHRLRVFTAYEFLEKRFDIKTRALTAILFLIQRGISTGITIFAPSIILSTILHVDVTYTTLFIGSLVVLYTVYGGTKAVSYTQALQMSIIFGGLLVAGFMVVHLLPEDIGFSKALHIAGKSGKTNAIDFTFDPNNQYTVWTGLIGGFFLQLSYFGTDQSQVGRYLTSSSIRDSRLGLLMNGLLKVPMQFAILLIGVLVFAYYQYHTPPVFFNQQEIQKLQGSTYKDEYKALEQQHVQLYAEKQAVINELTTALDKNNDKAIEDARLKLEQSNKQVQGVRDNVIALIKKNDGKAEVNDNNYVFLSFITTTFPKGLIGLLVAIIFLASMGATASAINSLASTTIVDIYKRFMNKDASDQGYLNASRLITFAWGIFTILIALYASQLGNLLEAVNILGSLFYGTILGIFIVAFYVKRIGGRAVFWAAVISEIIIVAIWKMDIVAFLWLNLIGCALVVIIGLILQQILPRKTENLAGGEL</sequence>
<keyword evidence="5 13" id="KW-0812">Transmembrane</keyword>
<gene>
    <name evidence="14" type="primary">sglT_4</name>
    <name evidence="14" type="ORF">NCTC11388_02531</name>
</gene>
<evidence type="ECO:0000313" key="15">
    <source>
        <dbReference type="Proteomes" id="UP000254893"/>
    </source>
</evidence>
<feature type="transmembrane region" description="Helical" evidence="13">
    <location>
        <begin position="487"/>
        <end position="506"/>
    </location>
</feature>
<feature type="transmembrane region" description="Helical" evidence="13">
    <location>
        <begin position="408"/>
        <end position="432"/>
    </location>
</feature>
<dbReference type="Pfam" id="PF00474">
    <property type="entry name" value="SSF"/>
    <property type="match status" value="2"/>
</dbReference>
<evidence type="ECO:0000256" key="6">
    <source>
        <dbReference type="ARBA" id="ARBA00022989"/>
    </source>
</evidence>
<keyword evidence="12" id="KW-0175">Coiled coil</keyword>
<feature type="transmembrane region" description="Helical" evidence="13">
    <location>
        <begin position="453"/>
        <end position="475"/>
    </location>
</feature>
<feature type="transmembrane region" description="Helical" evidence="13">
    <location>
        <begin position="42"/>
        <end position="62"/>
    </location>
</feature>
<evidence type="ECO:0000256" key="11">
    <source>
        <dbReference type="RuleBase" id="RU362091"/>
    </source>
</evidence>
<evidence type="ECO:0000256" key="10">
    <source>
        <dbReference type="ARBA" id="ARBA00023201"/>
    </source>
</evidence>
<reference evidence="14 15" key="1">
    <citation type="submission" date="2018-06" db="EMBL/GenBank/DDBJ databases">
        <authorList>
            <consortium name="Pathogen Informatics"/>
            <person name="Doyle S."/>
        </authorList>
    </citation>
    <scope>NUCLEOTIDE SEQUENCE [LARGE SCALE GENOMIC DNA]</scope>
    <source>
        <strain evidence="14 15">NCTC11388</strain>
    </source>
</reference>
<feature type="transmembrane region" description="Helical" evidence="13">
    <location>
        <begin position="6"/>
        <end position="22"/>
    </location>
</feature>
<evidence type="ECO:0000256" key="5">
    <source>
        <dbReference type="ARBA" id="ARBA00022692"/>
    </source>
</evidence>
<feature type="transmembrane region" description="Helical" evidence="13">
    <location>
        <begin position="74"/>
        <end position="96"/>
    </location>
</feature>
<keyword evidence="6 13" id="KW-1133">Transmembrane helix</keyword>
<dbReference type="AlphaFoldDB" id="A0A380CAL8"/>
<feature type="transmembrane region" description="Helical" evidence="13">
    <location>
        <begin position="117"/>
        <end position="138"/>
    </location>
</feature>
<dbReference type="InterPro" id="IPR051163">
    <property type="entry name" value="Sodium:Solute_Symporter_SSF"/>
</dbReference>
<dbReference type="GO" id="GO:0015293">
    <property type="term" value="F:symporter activity"/>
    <property type="evidence" value="ECO:0007669"/>
    <property type="project" value="TreeGrafter"/>
</dbReference>
<dbReference type="GO" id="GO:0006814">
    <property type="term" value="P:sodium ion transport"/>
    <property type="evidence" value="ECO:0007669"/>
    <property type="project" value="UniProtKB-KW"/>
</dbReference>
<feature type="transmembrane region" description="Helical" evidence="13">
    <location>
        <begin position="535"/>
        <end position="554"/>
    </location>
</feature>
<feature type="transmembrane region" description="Helical" evidence="13">
    <location>
        <begin position="179"/>
        <end position="199"/>
    </location>
</feature>
<dbReference type="InterPro" id="IPR001734">
    <property type="entry name" value="Na/solute_symporter"/>
</dbReference>
<evidence type="ECO:0000256" key="12">
    <source>
        <dbReference type="SAM" id="Coils"/>
    </source>
</evidence>
<feature type="coiled-coil region" evidence="12">
    <location>
        <begin position="322"/>
        <end position="375"/>
    </location>
</feature>
<dbReference type="Gene3D" id="1.20.1730.10">
    <property type="entry name" value="Sodium/glucose cotransporter"/>
    <property type="match status" value="1"/>
</dbReference>
<evidence type="ECO:0000313" key="14">
    <source>
        <dbReference type="EMBL" id="SUJ15820.1"/>
    </source>
</evidence>
<dbReference type="InterPro" id="IPR038377">
    <property type="entry name" value="Na/Glc_symporter_sf"/>
</dbReference>
<keyword evidence="4" id="KW-1003">Cell membrane</keyword>
<evidence type="ECO:0000256" key="13">
    <source>
        <dbReference type="SAM" id="Phobius"/>
    </source>
</evidence>
<evidence type="ECO:0000256" key="4">
    <source>
        <dbReference type="ARBA" id="ARBA00022475"/>
    </source>
</evidence>
<keyword evidence="3" id="KW-0813">Transport</keyword>
<dbReference type="CDD" id="cd11494">
    <property type="entry name" value="SLC5sbd_NIS-like_u2"/>
    <property type="match status" value="1"/>
</dbReference>
<comment type="subcellular location">
    <subcellularLocation>
        <location evidence="1">Cell membrane</location>
        <topology evidence="1">Multi-pass membrane protein</topology>
    </subcellularLocation>
</comment>
<dbReference type="PROSITE" id="PS50283">
    <property type="entry name" value="NA_SOLUT_SYMP_3"/>
    <property type="match status" value="1"/>
</dbReference>
<protein>
    <submittedName>
        <fullName evidence="14">Na(+)/glucose symporter</fullName>
    </submittedName>
</protein>
<dbReference type="GO" id="GO:0005886">
    <property type="term" value="C:plasma membrane"/>
    <property type="evidence" value="ECO:0007669"/>
    <property type="project" value="UniProtKB-SubCell"/>
</dbReference>
<evidence type="ECO:0000256" key="3">
    <source>
        <dbReference type="ARBA" id="ARBA00022448"/>
    </source>
</evidence>
<proteinExistence type="inferred from homology"/>
<evidence type="ECO:0000256" key="9">
    <source>
        <dbReference type="ARBA" id="ARBA00023136"/>
    </source>
</evidence>
<feature type="transmembrane region" description="Helical" evidence="13">
    <location>
        <begin position="271"/>
        <end position="296"/>
    </location>
</feature>
<name>A0A380CAL8_SPHSI</name>
<evidence type="ECO:0000256" key="8">
    <source>
        <dbReference type="ARBA" id="ARBA00023065"/>
    </source>
</evidence>
<dbReference type="Proteomes" id="UP000254893">
    <property type="component" value="Unassembled WGS sequence"/>
</dbReference>
<keyword evidence="9 13" id="KW-0472">Membrane</keyword>
<keyword evidence="7" id="KW-0915">Sodium</keyword>
<organism evidence="14 15">
    <name type="scientific">Sphingobacterium spiritivorum</name>
    <name type="common">Flavobacterium spiritivorum</name>
    <dbReference type="NCBI Taxonomy" id="258"/>
    <lineage>
        <taxon>Bacteria</taxon>
        <taxon>Pseudomonadati</taxon>
        <taxon>Bacteroidota</taxon>
        <taxon>Sphingobacteriia</taxon>
        <taxon>Sphingobacteriales</taxon>
        <taxon>Sphingobacteriaceae</taxon>
        <taxon>Sphingobacterium</taxon>
    </lineage>
</organism>